<comment type="cofactor">
    <cofactor evidence="1">
        <name>Zn(2+)</name>
        <dbReference type="ChEBI" id="CHEBI:29105"/>
    </cofactor>
</comment>
<keyword evidence="10" id="KW-1185">Reference proteome</keyword>
<keyword evidence="6" id="KW-0378">Hydrolase</keyword>
<gene>
    <name evidence="9" type="ORF">AFUS01_LOCUS5797</name>
</gene>
<keyword evidence="7" id="KW-0862">Zinc</keyword>
<evidence type="ECO:0000256" key="5">
    <source>
        <dbReference type="ARBA" id="ARBA00022759"/>
    </source>
</evidence>
<protein>
    <recommendedName>
        <fullName evidence="8">tRNase Z endonuclease domain-containing protein</fullName>
    </recommendedName>
</protein>
<dbReference type="GO" id="GO:0042781">
    <property type="term" value="F:3'-tRNA processing endoribonuclease activity"/>
    <property type="evidence" value="ECO:0007669"/>
    <property type="project" value="InterPro"/>
</dbReference>
<dbReference type="GO" id="GO:1990180">
    <property type="term" value="P:mitochondrial tRNA 3'-end processing"/>
    <property type="evidence" value="ECO:0007669"/>
    <property type="project" value="TreeGrafter"/>
</dbReference>
<evidence type="ECO:0000256" key="3">
    <source>
        <dbReference type="ARBA" id="ARBA00022722"/>
    </source>
</evidence>
<evidence type="ECO:0000313" key="10">
    <source>
        <dbReference type="Proteomes" id="UP000708208"/>
    </source>
</evidence>
<dbReference type="Proteomes" id="UP000708208">
    <property type="component" value="Unassembled WGS sequence"/>
</dbReference>
<evidence type="ECO:0000313" key="9">
    <source>
        <dbReference type="EMBL" id="CAG7716277.1"/>
    </source>
</evidence>
<dbReference type="GO" id="GO:0005739">
    <property type="term" value="C:mitochondrion"/>
    <property type="evidence" value="ECO:0007669"/>
    <property type="project" value="TreeGrafter"/>
</dbReference>
<accession>A0A8J2JEC5</accession>
<comment type="caution">
    <text evidence="9">The sequence shown here is derived from an EMBL/GenBank/DDBJ whole genome shotgun (WGS) entry which is preliminary data.</text>
</comment>
<reference evidence="9" key="1">
    <citation type="submission" date="2021-06" db="EMBL/GenBank/DDBJ databases">
        <authorList>
            <person name="Hodson N. C."/>
            <person name="Mongue J. A."/>
            <person name="Jaron S. K."/>
        </authorList>
    </citation>
    <scope>NUCLEOTIDE SEQUENCE</scope>
</reference>
<dbReference type="InterPro" id="IPR047151">
    <property type="entry name" value="RNZ2-like"/>
</dbReference>
<keyword evidence="5" id="KW-0255">Endonuclease</keyword>
<sequence>MSAFNNLAKRLVVADFSRSYCKGSGPGGNKTITKKSLEFDTSAHEKKINSSSLNNLLLTMDSKSAQIPTMKTARRAKLENSPKRPARKIFLEVLGTGAYGSPASFYIFADQMRYMFNCGEGSQRLALDHNLKLGRWDNVFVTSKQWDKIGGLPGMALTIQDIGIPVLALHGPPGLEHMFNVTSRFIILKNLHIKAADCLNNQFYEDHVMKIEYVPIYPNSVDSDESPGNGSSDWDSIELDPEDLNIDYYKPIKGFKRKMDVTVDSSKKHKGDGNAFMQDQDAARNPFDLSVKSAMCYICRAKSKEGKRLVKKRVETGIPSCPSLGKLKDGKSITLKNENVVLAKDVRSEDGVSPVFVVADCPSEDYLDDLVSHPTWSKHQNLTEDPYLLTPSIVVHFTPHKIVLDPRYQEWMQKFGPKTKHMLLNSACTSFGSEAVHRLQQKLNLFDEYMFPLLTGGERSRSCLLEYDDIIGIWKRNVIKPITHLSEPALPPRFKDLKVPVTLGKPLMKFSVRPATGFDTSQVVDLYPDKYVKEAMVVENFPQELARFKENVGSMDKSSEYPNILFAGTGSSIPNSVRNVSGILLTISENARMIFDCGEGTFGQLFRFYGPSEINRVLTELKAVYISHLHADHHLGSDSDVCIHEATFEDELVQEARNKQHSTVSEAIEIGRRMKAKNTILTHFSQRYARVPVFSERLEPNVAVAFDNMRVRISDIPKVPLMYPALRVMFQEDFEEMKLRTSRIKHEREAEIAAVKHKAKMIAKDCS</sequence>
<dbReference type="OrthoDB" id="527344at2759"/>
<evidence type="ECO:0000256" key="2">
    <source>
        <dbReference type="ARBA" id="ARBA00022694"/>
    </source>
</evidence>
<feature type="domain" description="tRNase Z endonuclease" evidence="8">
    <location>
        <begin position="106"/>
        <end position="151"/>
    </location>
</feature>
<name>A0A8J2JEC5_9HEXA</name>
<evidence type="ECO:0000259" key="8">
    <source>
        <dbReference type="Pfam" id="PF13691"/>
    </source>
</evidence>
<evidence type="ECO:0000256" key="7">
    <source>
        <dbReference type="ARBA" id="ARBA00022833"/>
    </source>
</evidence>
<evidence type="ECO:0000256" key="6">
    <source>
        <dbReference type="ARBA" id="ARBA00022801"/>
    </source>
</evidence>
<proteinExistence type="predicted"/>
<dbReference type="PANTHER" id="PTHR12553:SF49">
    <property type="entry name" value="ZINC PHOSPHODIESTERASE ELAC PROTEIN 2"/>
    <property type="match status" value="1"/>
</dbReference>
<dbReference type="Pfam" id="PF13691">
    <property type="entry name" value="Lactamase_B_4"/>
    <property type="match status" value="1"/>
</dbReference>
<dbReference type="Pfam" id="PF23023">
    <property type="entry name" value="Anti-Pycsar_Apyc1"/>
    <property type="match status" value="1"/>
</dbReference>
<dbReference type="PANTHER" id="PTHR12553">
    <property type="entry name" value="ZINC PHOSPHODIESTERASE ELAC PROTEIN 2"/>
    <property type="match status" value="1"/>
</dbReference>
<keyword evidence="3" id="KW-0540">Nuclease</keyword>
<dbReference type="EMBL" id="CAJVCH010037302">
    <property type="protein sequence ID" value="CAG7716277.1"/>
    <property type="molecule type" value="Genomic_DNA"/>
</dbReference>
<keyword evidence="2" id="KW-0819">tRNA processing</keyword>
<organism evidence="9 10">
    <name type="scientific">Allacma fusca</name>
    <dbReference type="NCBI Taxonomy" id="39272"/>
    <lineage>
        <taxon>Eukaryota</taxon>
        <taxon>Metazoa</taxon>
        <taxon>Ecdysozoa</taxon>
        <taxon>Arthropoda</taxon>
        <taxon>Hexapoda</taxon>
        <taxon>Collembola</taxon>
        <taxon>Symphypleona</taxon>
        <taxon>Sminthuridae</taxon>
        <taxon>Allacma</taxon>
    </lineage>
</organism>
<dbReference type="AlphaFoldDB" id="A0A8J2JEC5"/>
<evidence type="ECO:0000256" key="4">
    <source>
        <dbReference type="ARBA" id="ARBA00022723"/>
    </source>
</evidence>
<dbReference type="GO" id="GO:0046872">
    <property type="term" value="F:metal ion binding"/>
    <property type="evidence" value="ECO:0007669"/>
    <property type="project" value="UniProtKB-KW"/>
</dbReference>
<keyword evidence="4" id="KW-0479">Metal-binding</keyword>
<evidence type="ECO:0000256" key="1">
    <source>
        <dbReference type="ARBA" id="ARBA00001947"/>
    </source>
</evidence>
<dbReference type="InterPro" id="IPR027794">
    <property type="entry name" value="tRNase_Z_dom"/>
</dbReference>